<proteinExistence type="predicted"/>
<dbReference type="Proteomes" id="UP000318878">
    <property type="component" value="Unassembled WGS sequence"/>
</dbReference>
<dbReference type="EMBL" id="SJPF01000004">
    <property type="protein sequence ID" value="TWT31782.1"/>
    <property type="molecule type" value="Genomic_DNA"/>
</dbReference>
<dbReference type="AlphaFoldDB" id="A0A5C5V233"/>
<reference evidence="1 2" key="1">
    <citation type="submission" date="2019-02" db="EMBL/GenBank/DDBJ databases">
        <title>Deep-cultivation of Planctomycetes and their phenomic and genomic characterization uncovers novel biology.</title>
        <authorList>
            <person name="Wiegand S."/>
            <person name="Jogler M."/>
            <person name="Boedeker C."/>
            <person name="Pinto D."/>
            <person name="Vollmers J."/>
            <person name="Rivas-Marin E."/>
            <person name="Kohn T."/>
            <person name="Peeters S.H."/>
            <person name="Heuer A."/>
            <person name="Rast P."/>
            <person name="Oberbeckmann S."/>
            <person name="Bunk B."/>
            <person name="Jeske O."/>
            <person name="Meyerdierks A."/>
            <person name="Storesund J.E."/>
            <person name="Kallscheuer N."/>
            <person name="Luecker S."/>
            <person name="Lage O.M."/>
            <person name="Pohl T."/>
            <person name="Merkel B.J."/>
            <person name="Hornburger P."/>
            <person name="Mueller R.-W."/>
            <person name="Bruemmer F."/>
            <person name="Labrenz M."/>
            <person name="Spormann A.M."/>
            <person name="Op Den Camp H."/>
            <person name="Overmann J."/>
            <person name="Amann R."/>
            <person name="Jetten M.S.M."/>
            <person name="Mascher T."/>
            <person name="Medema M.H."/>
            <person name="Devos D.P."/>
            <person name="Kaster A.-K."/>
            <person name="Ovreas L."/>
            <person name="Rohde M."/>
            <person name="Galperin M.Y."/>
            <person name="Jogler C."/>
        </authorList>
    </citation>
    <scope>NUCLEOTIDE SEQUENCE [LARGE SCALE GENOMIC DNA]</scope>
    <source>
        <strain evidence="1 2">Enr8</strain>
    </source>
</reference>
<protein>
    <submittedName>
        <fullName evidence="1">Uncharacterized protein</fullName>
    </submittedName>
</protein>
<accession>A0A5C5V233</accession>
<evidence type="ECO:0000313" key="2">
    <source>
        <dbReference type="Proteomes" id="UP000318878"/>
    </source>
</evidence>
<evidence type="ECO:0000313" key="1">
    <source>
        <dbReference type="EMBL" id="TWT31782.1"/>
    </source>
</evidence>
<sequence length="42" mass="4541">MSLEIAALFGPVSEPWKTLPTAQSLSVLGVLPVLPPTVDFYR</sequence>
<organism evidence="1 2">
    <name type="scientific">Blastopirellula retiformator</name>
    <dbReference type="NCBI Taxonomy" id="2527970"/>
    <lineage>
        <taxon>Bacteria</taxon>
        <taxon>Pseudomonadati</taxon>
        <taxon>Planctomycetota</taxon>
        <taxon>Planctomycetia</taxon>
        <taxon>Pirellulales</taxon>
        <taxon>Pirellulaceae</taxon>
        <taxon>Blastopirellula</taxon>
    </lineage>
</organism>
<keyword evidence="2" id="KW-1185">Reference proteome</keyword>
<comment type="caution">
    <text evidence="1">The sequence shown here is derived from an EMBL/GenBank/DDBJ whole genome shotgun (WGS) entry which is preliminary data.</text>
</comment>
<name>A0A5C5V233_9BACT</name>
<gene>
    <name evidence="1" type="ORF">Enr8_37060</name>
</gene>